<dbReference type="RefSeq" id="WP_184878831.1">
    <property type="nucleotide sequence ID" value="NZ_BOOV01000034.1"/>
</dbReference>
<gene>
    <name evidence="2" type="ORF">BJ982_002076</name>
</gene>
<dbReference type="AlphaFoldDB" id="A0A7W7D589"/>
<evidence type="ECO:0000256" key="1">
    <source>
        <dbReference type="SAM" id="MobiDB-lite"/>
    </source>
</evidence>
<comment type="caution">
    <text evidence="2">The sequence shown here is derived from an EMBL/GenBank/DDBJ whole genome shotgun (WGS) entry which is preliminary data.</text>
</comment>
<feature type="region of interest" description="Disordered" evidence="1">
    <location>
        <begin position="1"/>
        <end position="20"/>
    </location>
</feature>
<organism evidence="2 3">
    <name type="scientific">Sphaerisporangium siamense</name>
    <dbReference type="NCBI Taxonomy" id="795645"/>
    <lineage>
        <taxon>Bacteria</taxon>
        <taxon>Bacillati</taxon>
        <taxon>Actinomycetota</taxon>
        <taxon>Actinomycetes</taxon>
        <taxon>Streptosporangiales</taxon>
        <taxon>Streptosporangiaceae</taxon>
        <taxon>Sphaerisporangium</taxon>
    </lineage>
</organism>
<evidence type="ECO:0000313" key="3">
    <source>
        <dbReference type="Proteomes" id="UP000542210"/>
    </source>
</evidence>
<accession>A0A7W7D589</accession>
<sequence>MSWATGANSGITRPRRTRRPRRYEAWPGFAGGHASAALLDDPWRFPAKELDLMATTHPDAPA</sequence>
<protein>
    <submittedName>
        <fullName evidence="2">Uncharacterized protein</fullName>
    </submittedName>
</protein>
<proteinExistence type="predicted"/>
<feature type="compositionally biased region" description="Polar residues" evidence="1">
    <location>
        <begin position="1"/>
        <end position="11"/>
    </location>
</feature>
<evidence type="ECO:0000313" key="2">
    <source>
        <dbReference type="EMBL" id="MBB4700532.1"/>
    </source>
</evidence>
<dbReference type="EMBL" id="JACHND010000001">
    <property type="protein sequence ID" value="MBB4700532.1"/>
    <property type="molecule type" value="Genomic_DNA"/>
</dbReference>
<dbReference type="Proteomes" id="UP000542210">
    <property type="component" value="Unassembled WGS sequence"/>
</dbReference>
<reference evidence="2 3" key="1">
    <citation type="submission" date="2020-08" db="EMBL/GenBank/DDBJ databases">
        <title>Sequencing the genomes of 1000 actinobacteria strains.</title>
        <authorList>
            <person name="Klenk H.-P."/>
        </authorList>
    </citation>
    <scope>NUCLEOTIDE SEQUENCE [LARGE SCALE GENOMIC DNA]</scope>
    <source>
        <strain evidence="2 3">DSM 45784</strain>
    </source>
</reference>
<keyword evidence="3" id="KW-1185">Reference proteome</keyword>
<name>A0A7W7D589_9ACTN</name>